<dbReference type="InterPro" id="IPR050768">
    <property type="entry name" value="UPF0353/GerABKA_families"/>
</dbReference>
<feature type="transmembrane region" description="Helical" evidence="5">
    <location>
        <begin position="295"/>
        <end position="314"/>
    </location>
</feature>
<keyword evidence="1" id="KW-1003">Cell membrane</keyword>
<evidence type="ECO:0000256" key="2">
    <source>
        <dbReference type="ARBA" id="ARBA00022692"/>
    </source>
</evidence>
<keyword evidence="3 5" id="KW-1133">Transmembrane helix</keyword>
<proteinExistence type="predicted"/>
<dbReference type="PANTHER" id="PTHR22550:SF5">
    <property type="entry name" value="LEUCINE ZIPPER PROTEIN 4"/>
    <property type="match status" value="1"/>
</dbReference>
<evidence type="ECO:0000256" key="4">
    <source>
        <dbReference type="ARBA" id="ARBA00023136"/>
    </source>
</evidence>
<protein>
    <submittedName>
        <fullName evidence="7">Aerotolerance protein BatA</fullName>
    </submittedName>
</protein>
<evidence type="ECO:0000259" key="6">
    <source>
        <dbReference type="PROSITE" id="PS50234"/>
    </source>
</evidence>
<dbReference type="PROSITE" id="PS50234">
    <property type="entry name" value="VWFA"/>
    <property type="match status" value="1"/>
</dbReference>
<reference evidence="7" key="1">
    <citation type="submission" date="2020-02" db="EMBL/GenBank/DDBJ databases">
        <authorList>
            <person name="Meier V. D."/>
        </authorList>
    </citation>
    <scope>NUCLEOTIDE SEQUENCE</scope>
    <source>
        <strain evidence="7">AVDCRST_MAG10</strain>
    </source>
</reference>
<organism evidence="7">
    <name type="scientific">uncultured Acidimicrobiales bacterium</name>
    <dbReference type="NCBI Taxonomy" id="310071"/>
    <lineage>
        <taxon>Bacteria</taxon>
        <taxon>Bacillati</taxon>
        <taxon>Actinomycetota</taxon>
        <taxon>Acidimicrobiia</taxon>
        <taxon>Acidimicrobiales</taxon>
        <taxon>environmental samples</taxon>
    </lineage>
</organism>
<dbReference type="AlphaFoldDB" id="A0A6J4IP63"/>
<sequence length="319" mass="34133">MLLALTFLSRGRLWFLLLVAALIAAYVVMQLRRKEYAVRFTNLALLDSIAPKRPGWRRHVPATAFILAMIALVTAFAQPARPVKVPRERATVVMAIDVSLSMEATDVEPNRILAAQEAAKSFVDLVPTRLNLGLVAFSGVAQVLVSPTTDHALLKRSIDNLQLGPRTAVGEAIFASLGSIASVATEPGQPPPPGRIVLMSDGETTVGRPNELATKAATDAKVQVSTIAFGTDEGYVVVEGRNIPVPVNREALSQIAEVTGGRAFEAGTARELRRVYADIGSSIGYRTEEREITSWLVGLALAFALAAAAGSLLWTSRLP</sequence>
<feature type="domain" description="VWFA" evidence="6">
    <location>
        <begin position="91"/>
        <end position="279"/>
    </location>
</feature>
<feature type="transmembrane region" description="Helical" evidence="5">
    <location>
        <begin position="12"/>
        <end position="29"/>
    </location>
</feature>
<dbReference type="Gene3D" id="3.40.50.410">
    <property type="entry name" value="von Willebrand factor, type A domain"/>
    <property type="match status" value="1"/>
</dbReference>
<evidence type="ECO:0000256" key="3">
    <source>
        <dbReference type="ARBA" id="ARBA00022989"/>
    </source>
</evidence>
<dbReference type="InterPro" id="IPR036465">
    <property type="entry name" value="vWFA_dom_sf"/>
</dbReference>
<dbReference type="EMBL" id="CADCTB010000156">
    <property type="protein sequence ID" value="CAA9257102.1"/>
    <property type="molecule type" value="Genomic_DNA"/>
</dbReference>
<dbReference type="InterPro" id="IPR002035">
    <property type="entry name" value="VWF_A"/>
</dbReference>
<name>A0A6J4IP63_9ACTN</name>
<dbReference type="Pfam" id="PF13519">
    <property type="entry name" value="VWA_2"/>
    <property type="match status" value="1"/>
</dbReference>
<dbReference type="PANTHER" id="PTHR22550">
    <property type="entry name" value="SPORE GERMINATION PROTEIN"/>
    <property type="match status" value="1"/>
</dbReference>
<evidence type="ECO:0000313" key="7">
    <source>
        <dbReference type="EMBL" id="CAA9257102.1"/>
    </source>
</evidence>
<dbReference type="SMART" id="SM00327">
    <property type="entry name" value="VWA"/>
    <property type="match status" value="1"/>
</dbReference>
<dbReference type="SUPFAM" id="SSF53300">
    <property type="entry name" value="vWA-like"/>
    <property type="match status" value="1"/>
</dbReference>
<evidence type="ECO:0000256" key="5">
    <source>
        <dbReference type="SAM" id="Phobius"/>
    </source>
</evidence>
<keyword evidence="4 5" id="KW-0472">Membrane</keyword>
<feature type="transmembrane region" description="Helical" evidence="5">
    <location>
        <begin position="60"/>
        <end position="77"/>
    </location>
</feature>
<evidence type="ECO:0000256" key="1">
    <source>
        <dbReference type="ARBA" id="ARBA00022475"/>
    </source>
</evidence>
<keyword evidence="2 5" id="KW-0812">Transmembrane</keyword>
<accession>A0A6J4IP63</accession>
<gene>
    <name evidence="7" type="ORF">AVDCRST_MAG10-2542</name>
</gene>